<evidence type="ECO:0000313" key="4">
    <source>
        <dbReference type="Proteomes" id="UP000005205"/>
    </source>
</evidence>
<evidence type="ECO:0000256" key="2">
    <source>
        <dbReference type="ARBA" id="ARBA00019580"/>
    </source>
</evidence>
<name>A0A158NBC7_ATTCE</name>
<evidence type="ECO:0000256" key="1">
    <source>
        <dbReference type="ARBA" id="ARBA00010754"/>
    </source>
</evidence>
<reference evidence="3" key="2">
    <citation type="submission" date="2016-04" db="UniProtKB">
        <authorList>
            <consortium name="EnsemblMetazoa"/>
        </authorList>
    </citation>
    <scope>IDENTIFICATION</scope>
</reference>
<dbReference type="Pfam" id="PF14942">
    <property type="entry name" value="Muted"/>
    <property type="match status" value="1"/>
</dbReference>
<dbReference type="PANTHER" id="PTHR31784">
    <property type="entry name" value="BIOGENESIS OF LYSOSOME-RELATED ORGANELLES COMPLEX 1 SUBUNIT 5"/>
    <property type="match status" value="1"/>
</dbReference>
<evidence type="ECO:0000313" key="3">
    <source>
        <dbReference type="EnsemblMetazoa" id="XP_012054835.1"/>
    </source>
</evidence>
<dbReference type="AlphaFoldDB" id="A0A158NBC7"/>
<dbReference type="KEGG" id="acep:105617907"/>
<organism evidence="3 4">
    <name type="scientific">Atta cephalotes</name>
    <name type="common">Leafcutter ant</name>
    <dbReference type="NCBI Taxonomy" id="12957"/>
    <lineage>
        <taxon>Eukaryota</taxon>
        <taxon>Metazoa</taxon>
        <taxon>Ecdysozoa</taxon>
        <taxon>Arthropoda</taxon>
        <taxon>Hexapoda</taxon>
        <taxon>Insecta</taxon>
        <taxon>Pterygota</taxon>
        <taxon>Neoptera</taxon>
        <taxon>Endopterygota</taxon>
        <taxon>Hymenoptera</taxon>
        <taxon>Apocrita</taxon>
        <taxon>Aculeata</taxon>
        <taxon>Formicoidea</taxon>
        <taxon>Formicidae</taxon>
        <taxon>Myrmicinae</taxon>
        <taxon>Atta</taxon>
    </lineage>
</organism>
<dbReference type="InParanoid" id="A0A158NBC7"/>
<keyword evidence="4" id="KW-1185">Reference proteome</keyword>
<proteinExistence type="inferred from homology"/>
<sequence length="227" mass="26571">MLLCERFLDLRSSLALDSSNFRTTYFSNKFSLCNHATGASPSAQRFSSTANHVTGILVYTLPSDMSRVVYSTDIDMASVIKDTGEIWGRLFDHRPFIQGEVTFFLREFQEKRSDREVEHLFKILEYTTELKESQLDRTEQLGDCHLPSLKANVDVALSMCNRVLQREENFDSDNILSENRLLRKKEWEKFINDMSNKCEKVDQTFQEKENEIQEFYVDLEKKLHIMP</sequence>
<dbReference type="FunCoup" id="A0A158NBC7">
    <property type="interactions" value="11"/>
</dbReference>
<dbReference type="InterPro" id="IPR017243">
    <property type="entry name" value="Bloc1s5"/>
</dbReference>
<dbReference type="GO" id="GO:0030133">
    <property type="term" value="C:transport vesicle"/>
    <property type="evidence" value="ECO:0007669"/>
    <property type="project" value="InterPro"/>
</dbReference>
<gene>
    <name evidence="3" type="primary">105617907</name>
</gene>
<comment type="similarity">
    <text evidence="1">Belongs to the BLOC1S5 family.</text>
</comment>
<dbReference type="Proteomes" id="UP000005205">
    <property type="component" value="Unassembled WGS sequence"/>
</dbReference>
<dbReference type="PANTHER" id="PTHR31784:SF2">
    <property type="entry name" value="BIOGENESIS OF LYSOSOME-RELATED ORGANELLES COMPLEX 1 SUBUNIT 5"/>
    <property type="match status" value="1"/>
</dbReference>
<dbReference type="EnsemblMetazoa" id="XM_012199445.1">
    <property type="protein sequence ID" value="XP_012054835.1"/>
    <property type="gene ID" value="LOC105617907"/>
</dbReference>
<dbReference type="GO" id="GO:0031083">
    <property type="term" value="C:BLOC-1 complex"/>
    <property type="evidence" value="ECO:0007669"/>
    <property type="project" value="InterPro"/>
</dbReference>
<accession>A0A158NBC7</accession>
<dbReference type="OrthoDB" id="18964at2759"/>
<dbReference type="EMBL" id="ADTU01010875">
    <property type="status" value="NOT_ANNOTATED_CDS"/>
    <property type="molecule type" value="Genomic_DNA"/>
</dbReference>
<protein>
    <recommendedName>
        <fullName evidence="2">Biogenesis of lysosome-related organelles complex 1 subunit 5</fullName>
    </recommendedName>
</protein>
<reference evidence="4" key="1">
    <citation type="journal article" date="2011" name="PLoS Genet.">
        <title>The genome sequence of the leaf-cutter ant Atta cephalotes reveals insights into its obligate symbiotic lifestyle.</title>
        <authorList>
            <person name="Suen G."/>
            <person name="Teiling C."/>
            <person name="Li L."/>
            <person name="Holt C."/>
            <person name="Abouheif E."/>
            <person name="Bornberg-Bauer E."/>
            <person name="Bouffard P."/>
            <person name="Caldera E.J."/>
            <person name="Cash E."/>
            <person name="Cavanaugh A."/>
            <person name="Denas O."/>
            <person name="Elhaik E."/>
            <person name="Fave M.J."/>
            <person name="Gadau J."/>
            <person name="Gibson J.D."/>
            <person name="Graur D."/>
            <person name="Grubbs K.J."/>
            <person name="Hagen D.E."/>
            <person name="Harkins T.T."/>
            <person name="Helmkampf M."/>
            <person name="Hu H."/>
            <person name="Johnson B.R."/>
            <person name="Kim J."/>
            <person name="Marsh S.E."/>
            <person name="Moeller J.A."/>
            <person name="Munoz-Torres M.C."/>
            <person name="Murphy M.C."/>
            <person name="Naughton M.C."/>
            <person name="Nigam S."/>
            <person name="Overson R."/>
            <person name="Rajakumar R."/>
            <person name="Reese J.T."/>
            <person name="Scott J.J."/>
            <person name="Smith C.R."/>
            <person name="Tao S."/>
            <person name="Tsutsui N.D."/>
            <person name="Viljakainen L."/>
            <person name="Wissler L."/>
            <person name="Yandell M.D."/>
            <person name="Zimmer F."/>
            <person name="Taylor J."/>
            <person name="Slater S.C."/>
            <person name="Clifton S.W."/>
            <person name="Warren W.C."/>
            <person name="Elsik C.G."/>
            <person name="Smith C.D."/>
            <person name="Weinstock G.M."/>
            <person name="Gerardo N.M."/>
            <person name="Currie C.R."/>
        </authorList>
    </citation>
    <scope>NUCLEOTIDE SEQUENCE [LARGE SCALE GENOMIC DNA]</scope>
</reference>
<dbReference type="STRING" id="12957.A0A158NBC7"/>